<dbReference type="InterPro" id="IPR050266">
    <property type="entry name" value="AB_hydrolase_sf"/>
</dbReference>
<feature type="domain" description="AB hydrolase-1" evidence="2">
    <location>
        <begin position="34"/>
        <end position="257"/>
    </location>
</feature>
<name>A0AAE2ZHD8_9HYPH</name>
<comment type="caution">
    <text evidence="3">The sequence shown here is derived from an EMBL/GenBank/DDBJ whole genome shotgun (WGS) entry which is preliminary data.</text>
</comment>
<dbReference type="Pfam" id="PF12697">
    <property type="entry name" value="Abhydrolase_6"/>
    <property type="match status" value="1"/>
</dbReference>
<keyword evidence="4" id="KW-1185">Reference proteome</keyword>
<dbReference type="SUPFAM" id="SSF53474">
    <property type="entry name" value="alpha/beta-Hydrolases"/>
    <property type="match status" value="1"/>
</dbReference>
<dbReference type="GO" id="GO:0016020">
    <property type="term" value="C:membrane"/>
    <property type="evidence" value="ECO:0007669"/>
    <property type="project" value="TreeGrafter"/>
</dbReference>
<dbReference type="PRINTS" id="PR00111">
    <property type="entry name" value="ABHYDROLASE"/>
</dbReference>
<reference evidence="3" key="1">
    <citation type="submission" date="2021-08" db="EMBL/GenBank/DDBJ databases">
        <title>Hoeflea bacterium WL0058 sp. nov., isolated from the sediment.</title>
        <authorList>
            <person name="Wang L."/>
            <person name="Zhang D."/>
        </authorList>
    </citation>
    <scope>NUCLEOTIDE SEQUENCE</scope>
    <source>
        <strain evidence="3">WL0058</strain>
    </source>
</reference>
<dbReference type="EMBL" id="JAICBX010000001">
    <property type="protein sequence ID" value="MBW8636341.1"/>
    <property type="molecule type" value="Genomic_DNA"/>
</dbReference>
<dbReference type="RefSeq" id="WP_220227034.1">
    <property type="nucleotide sequence ID" value="NZ_JAICBX010000001.1"/>
</dbReference>
<dbReference type="PANTHER" id="PTHR43798:SF31">
    <property type="entry name" value="AB HYDROLASE SUPERFAMILY PROTEIN YCLE"/>
    <property type="match status" value="1"/>
</dbReference>
<evidence type="ECO:0000259" key="2">
    <source>
        <dbReference type="Pfam" id="PF12697"/>
    </source>
</evidence>
<evidence type="ECO:0000313" key="4">
    <source>
        <dbReference type="Proteomes" id="UP001196509"/>
    </source>
</evidence>
<sequence length="290" mass="30942">MSEHRILRPAWVDLGRVSLRYAVSGAPDPDTPPIVLLHEMAASMETWEPAIEILARDHHVIAYDWRGCGGSEKVVGSVSMDDHVEDLKALLDMLNLGRKPVIAGIAVGGAIASSFAAAYPDVIAGLIIICPAMGIAAESAPARLAYIKRLEEGGMRSVVDESLAGGYPEQFRVGREQKFAEFRARWISGDAASFAATFRMLMALDMPTVLARIACPTLAVAGEYDPNRTPEYVKGVAAMIPGAALKVVPGGHHMPHQIPSICAEFVSAFVASLNSRQKTETPTAQLGPTG</sequence>
<dbReference type="InterPro" id="IPR029058">
    <property type="entry name" value="AB_hydrolase_fold"/>
</dbReference>
<evidence type="ECO:0000313" key="3">
    <source>
        <dbReference type="EMBL" id="MBW8636341.1"/>
    </source>
</evidence>
<gene>
    <name evidence="3" type="ORF">K1W69_03995</name>
</gene>
<dbReference type="GO" id="GO:0016787">
    <property type="term" value="F:hydrolase activity"/>
    <property type="evidence" value="ECO:0007669"/>
    <property type="project" value="UniProtKB-KW"/>
</dbReference>
<protein>
    <submittedName>
        <fullName evidence="3">Alpha/beta hydrolase</fullName>
    </submittedName>
</protein>
<dbReference type="AlphaFoldDB" id="A0AAE2ZHD8"/>
<dbReference type="InterPro" id="IPR000073">
    <property type="entry name" value="AB_hydrolase_1"/>
</dbReference>
<dbReference type="Proteomes" id="UP001196509">
    <property type="component" value="Unassembled WGS sequence"/>
</dbReference>
<accession>A0AAE2ZHD8</accession>
<keyword evidence="1 3" id="KW-0378">Hydrolase</keyword>
<proteinExistence type="predicted"/>
<dbReference type="Gene3D" id="3.40.50.1820">
    <property type="entry name" value="alpha/beta hydrolase"/>
    <property type="match status" value="1"/>
</dbReference>
<organism evidence="3 4">
    <name type="scientific">Flavimaribacter sediminis</name>
    <dbReference type="NCBI Taxonomy" id="2865987"/>
    <lineage>
        <taxon>Bacteria</taxon>
        <taxon>Pseudomonadati</taxon>
        <taxon>Pseudomonadota</taxon>
        <taxon>Alphaproteobacteria</taxon>
        <taxon>Hyphomicrobiales</taxon>
        <taxon>Rhizobiaceae</taxon>
        <taxon>Flavimaribacter</taxon>
    </lineage>
</organism>
<dbReference type="PANTHER" id="PTHR43798">
    <property type="entry name" value="MONOACYLGLYCEROL LIPASE"/>
    <property type="match status" value="1"/>
</dbReference>
<evidence type="ECO:0000256" key="1">
    <source>
        <dbReference type="ARBA" id="ARBA00022801"/>
    </source>
</evidence>